<dbReference type="GO" id="GO:0005764">
    <property type="term" value="C:lysosome"/>
    <property type="evidence" value="ECO:0007669"/>
    <property type="project" value="TreeGrafter"/>
</dbReference>
<dbReference type="SMART" id="SM00812">
    <property type="entry name" value="Alpha_L_fucos"/>
    <property type="match status" value="1"/>
</dbReference>
<dbReference type="GO" id="GO:0006004">
    <property type="term" value="P:fucose metabolic process"/>
    <property type="evidence" value="ECO:0007669"/>
    <property type="project" value="TreeGrafter"/>
</dbReference>
<evidence type="ECO:0000256" key="2">
    <source>
        <dbReference type="ARBA" id="ARBA00012662"/>
    </source>
</evidence>
<evidence type="ECO:0000256" key="5">
    <source>
        <dbReference type="ARBA" id="ARBA00023295"/>
    </source>
</evidence>
<dbReference type="Gene3D" id="3.20.20.80">
    <property type="entry name" value="Glycosidases"/>
    <property type="match status" value="1"/>
</dbReference>
<evidence type="ECO:0000256" key="1">
    <source>
        <dbReference type="ARBA" id="ARBA00007951"/>
    </source>
</evidence>
<name>A0A415N6X1_9BACE</name>
<feature type="chain" id="PRO_5019188937" description="alpha-L-fucosidase" evidence="6">
    <location>
        <begin position="21"/>
        <end position="632"/>
    </location>
</feature>
<accession>A0A415N6X1</accession>
<dbReference type="EC" id="3.2.1.51" evidence="2"/>
<keyword evidence="5" id="KW-0326">Glycosidase</keyword>
<dbReference type="PANTHER" id="PTHR10030">
    <property type="entry name" value="ALPHA-L-FUCOSIDASE"/>
    <property type="match status" value="1"/>
</dbReference>
<evidence type="ECO:0000256" key="4">
    <source>
        <dbReference type="ARBA" id="ARBA00022801"/>
    </source>
</evidence>
<dbReference type="Gene3D" id="2.60.120.260">
    <property type="entry name" value="Galactose-binding domain-like"/>
    <property type="match status" value="1"/>
</dbReference>
<keyword evidence="4" id="KW-0378">Hydrolase</keyword>
<evidence type="ECO:0000313" key="9">
    <source>
        <dbReference type="Proteomes" id="UP000285013"/>
    </source>
</evidence>
<dbReference type="PANTHER" id="PTHR10030:SF37">
    <property type="entry name" value="ALPHA-L-FUCOSIDASE-RELATED"/>
    <property type="match status" value="1"/>
</dbReference>
<comment type="similarity">
    <text evidence="1">Belongs to the glycosyl hydrolase 29 family.</text>
</comment>
<organism evidence="8 9">
    <name type="scientific">Bacteroides intestinalis</name>
    <dbReference type="NCBI Taxonomy" id="329854"/>
    <lineage>
        <taxon>Bacteria</taxon>
        <taxon>Pseudomonadati</taxon>
        <taxon>Bacteroidota</taxon>
        <taxon>Bacteroidia</taxon>
        <taxon>Bacteroidales</taxon>
        <taxon>Bacteroidaceae</taxon>
        <taxon>Bacteroides</taxon>
    </lineage>
</organism>
<gene>
    <name evidence="8" type="ORF">DWZ95_14505</name>
</gene>
<feature type="domain" description="Glycoside hydrolase family 29 N-terminal" evidence="7">
    <location>
        <begin position="184"/>
        <end position="531"/>
    </location>
</feature>
<protein>
    <recommendedName>
        <fullName evidence="2">alpha-L-fucosidase</fullName>
        <ecNumber evidence="2">3.2.1.51</ecNumber>
    </recommendedName>
</protein>
<dbReference type="InterPro" id="IPR057739">
    <property type="entry name" value="Glyco_hydro_29_N"/>
</dbReference>
<sequence>MEQRLKSCLLGLLLSASAVAQNNVTYTFDDGKIDWKIAQGKIELLTQGAWKGRSMRLEPGTVVSFKVELSPASSYELTARMRTESGADNVTLQITGLGKNNRSISTALASWTEVSQSFNMPADRKEAALEVIFDVNINQTHAWIDEIQIRRTGDYKEDMYEGIPPAAIREVKTDMGVAMQPDEKVKWMLDDKLGMFIHWGLYAGPGKGEWYMENQGISIDKYRRLAYPESGDEYFDAKNFDANKWIALAKKAGMKYVCLTTQHHDGYALFESKYMNAFTSKNTHNRDFVKEYVETCREAGLKVGLYKTLINWRFPGYYDITGTDCRPDNRFGYTTAAWHKENARLMKEELYCQVKELMTNYGKIDHLFWDGGWIAQKGSDANGAAFWESGKYMSEDNAWSVNPYFCDYDEKTEKPLGLMGIVRKYQPDIVTNPRSGWIGDFTCEEGGGAVKGEIRSGVVEKCVSLAPGWGYNKQMENPEHIMPLKKVKRLFADCMVRNMCFLLNVGPDRHGDIAPLVEQRMLEFGEWVNATREAIYGTRGGPWQPVDGQYGFCYKDNMIYIYFLGEYLEDTFVMPSLDKSMKVKRSYNVYTGEKIGFKQKGRSVTLNGVCPVKDDLTVIAVELNRNVYPESR</sequence>
<dbReference type="Pfam" id="PF01120">
    <property type="entry name" value="Alpha_L_fucos"/>
    <property type="match status" value="1"/>
</dbReference>
<feature type="signal peptide" evidence="6">
    <location>
        <begin position="1"/>
        <end position="20"/>
    </location>
</feature>
<dbReference type="InterPro" id="IPR000933">
    <property type="entry name" value="Glyco_hydro_29"/>
</dbReference>
<proteinExistence type="inferred from homology"/>
<evidence type="ECO:0000259" key="7">
    <source>
        <dbReference type="Pfam" id="PF01120"/>
    </source>
</evidence>
<reference evidence="8 9" key="1">
    <citation type="submission" date="2018-08" db="EMBL/GenBank/DDBJ databases">
        <title>A genome reference for cultivated species of the human gut microbiota.</title>
        <authorList>
            <person name="Zou Y."/>
            <person name="Xue W."/>
            <person name="Luo G."/>
        </authorList>
    </citation>
    <scope>NUCLEOTIDE SEQUENCE [LARGE SCALE GENOMIC DNA]</scope>
    <source>
        <strain evidence="8 9">AF36-16BH</strain>
    </source>
</reference>
<dbReference type="EMBL" id="QRPE01000018">
    <property type="protein sequence ID" value="RHL91282.1"/>
    <property type="molecule type" value="Genomic_DNA"/>
</dbReference>
<dbReference type="SUPFAM" id="SSF51445">
    <property type="entry name" value="(Trans)glycosidases"/>
    <property type="match status" value="1"/>
</dbReference>
<evidence type="ECO:0000256" key="3">
    <source>
        <dbReference type="ARBA" id="ARBA00022729"/>
    </source>
</evidence>
<dbReference type="AlphaFoldDB" id="A0A415N6X1"/>
<comment type="caution">
    <text evidence="8">The sequence shown here is derived from an EMBL/GenBank/DDBJ whole genome shotgun (WGS) entry which is preliminary data.</text>
</comment>
<dbReference type="Proteomes" id="UP000285013">
    <property type="component" value="Unassembled WGS sequence"/>
</dbReference>
<keyword evidence="3 6" id="KW-0732">Signal</keyword>
<evidence type="ECO:0000313" key="8">
    <source>
        <dbReference type="EMBL" id="RHL91282.1"/>
    </source>
</evidence>
<evidence type="ECO:0000256" key="6">
    <source>
        <dbReference type="SAM" id="SignalP"/>
    </source>
</evidence>
<dbReference type="InterPro" id="IPR017853">
    <property type="entry name" value="GH"/>
</dbReference>
<dbReference type="GO" id="GO:0016139">
    <property type="term" value="P:glycoside catabolic process"/>
    <property type="evidence" value="ECO:0007669"/>
    <property type="project" value="TreeGrafter"/>
</dbReference>
<dbReference type="GO" id="GO:0004560">
    <property type="term" value="F:alpha-L-fucosidase activity"/>
    <property type="evidence" value="ECO:0007669"/>
    <property type="project" value="InterPro"/>
</dbReference>
<dbReference type="RefSeq" id="WP_118423277.1">
    <property type="nucleotide sequence ID" value="NZ_QRPE01000018.1"/>
</dbReference>